<reference evidence="1 2" key="1">
    <citation type="submission" date="2016-10" db="EMBL/GenBank/DDBJ databases">
        <title>The High Quality Genome of Vibrio splendidus K08M4.</title>
        <authorList>
            <person name="Wendling C."/>
            <person name="Chibani C.M."/>
            <person name="Hertel R."/>
            <person name="Sproer C."/>
            <person name="Bunk B."/>
            <person name="Overmann J."/>
            <person name="Roth O."/>
            <person name="Liesegang H."/>
        </authorList>
    </citation>
    <scope>NUCLEOTIDE SEQUENCE [LARGE SCALE GENOMIC DNA]</scope>
    <source>
        <strain evidence="1 2">K08M4</strain>
    </source>
</reference>
<gene>
    <name evidence="1" type="ORF">K08M4_33530</name>
</gene>
<dbReference type="Proteomes" id="UP000194136">
    <property type="component" value="Chromosome 2"/>
</dbReference>
<dbReference type="AlphaFoldDB" id="A0AA34TSS6"/>
<evidence type="ECO:0000313" key="1">
    <source>
        <dbReference type="EMBL" id="ARP40030.1"/>
    </source>
</evidence>
<proteinExistence type="predicted"/>
<keyword evidence="2" id="KW-1185">Reference proteome</keyword>
<evidence type="ECO:0000313" key="2">
    <source>
        <dbReference type="Proteomes" id="UP000194136"/>
    </source>
</evidence>
<protein>
    <submittedName>
        <fullName evidence="1">Uncharacterized protein</fullName>
    </submittedName>
</protein>
<dbReference type="RefSeq" id="WP_016786991.1">
    <property type="nucleotide sequence ID" value="NZ_CP017917.1"/>
</dbReference>
<sequence length="107" mass="11707">MNTAEATKTIKLEYNKAIKLEHGNVAEMRKTNEGSNSQVVIKNLSSQNTITISITLGKDGSTQKIAPKEELFFHDTPSDFDGKVLQIFNQTSSQHAGTAEITVNGVR</sequence>
<dbReference type="EMBL" id="CP017917">
    <property type="protein sequence ID" value="ARP40030.1"/>
    <property type="molecule type" value="Genomic_DNA"/>
</dbReference>
<accession>A0AA34TSS6</accession>
<organism evidence="1 2">
    <name type="scientific">Vibrio syngnathi</name>
    <dbReference type="NCBI Taxonomy" id="3034029"/>
    <lineage>
        <taxon>Bacteria</taxon>
        <taxon>Pseudomonadati</taxon>
        <taxon>Pseudomonadota</taxon>
        <taxon>Gammaproteobacteria</taxon>
        <taxon>Vibrionales</taxon>
        <taxon>Vibrionaceae</taxon>
        <taxon>Vibrio</taxon>
    </lineage>
</organism>
<name>A0AA34TSS6_9VIBR</name>
<dbReference type="KEGG" id="vsy:K08M4_33530"/>